<comment type="similarity">
    <text evidence="3">Belongs to the FAD-dependent oxidoreductase family.</text>
</comment>
<evidence type="ECO:0000256" key="4">
    <source>
        <dbReference type="ARBA" id="ARBA00022490"/>
    </source>
</evidence>
<evidence type="ECO:0000256" key="2">
    <source>
        <dbReference type="ARBA" id="ARBA00004496"/>
    </source>
</evidence>
<dbReference type="Pfam" id="PF18113">
    <property type="entry name" value="Rbx_binding"/>
    <property type="match status" value="1"/>
</dbReference>
<evidence type="ECO:0000313" key="12">
    <source>
        <dbReference type="Proteomes" id="UP001199044"/>
    </source>
</evidence>
<sequence>MSAPLIIIGSGFAAYQLVKTLRRKNSDIRIQLFTLDEGEDYNKPDLSHVFTRQQMADDLIATTADEFIKRYEVDLFTNTAVERIDPEAQIIMTKDGSFPYSKLVLATGAHPFLPNLTGDATHQIVTLNSLQEYRKFEQHIHTAQRILIMGGGIIGTELAMDLSACGKQVQIVEPSDHLMANLIPNFIADALEHQLRHLGVNIECRDAITSVNHRNNELMITSRKGNTFNADCIIAAAGIVPNTELAKAAGAMINRGIIVDNQLKTSLNNVYALGDCAEVYGKVMPFLQPIILSANTLANALMSTPSVLSLPAMMVKVKTPQYPIQIGGNHTVDSHWQVDFSTQGIMAKAFDNQQNMTGFVVTKEHVNQAFALLKEVQLNTPNQQSTSGE</sequence>
<organism evidence="11 12">
    <name type="scientific">Vibrio tritonius</name>
    <dbReference type="NCBI Taxonomy" id="1435069"/>
    <lineage>
        <taxon>Bacteria</taxon>
        <taxon>Pseudomonadati</taxon>
        <taxon>Pseudomonadota</taxon>
        <taxon>Gammaproteobacteria</taxon>
        <taxon>Vibrionales</taxon>
        <taxon>Vibrionaceae</taxon>
        <taxon>Vibrio</taxon>
    </lineage>
</organism>
<keyword evidence="5" id="KW-0285">Flavoprotein</keyword>
<protein>
    <submittedName>
        <fullName evidence="11">NADH:flavorubredoxin reductase NorW</fullName>
        <ecNumber evidence="11">1.18.1.-</ecNumber>
    </submittedName>
</protein>
<proteinExistence type="inferred from homology"/>
<dbReference type="InterPro" id="IPR041364">
    <property type="entry name" value="Rbx-bd"/>
</dbReference>
<dbReference type="Pfam" id="PF07992">
    <property type="entry name" value="Pyr_redox_2"/>
    <property type="match status" value="1"/>
</dbReference>
<dbReference type="NCBIfam" id="NF003437">
    <property type="entry name" value="PRK04965.1"/>
    <property type="match status" value="1"/>
</dbReference>
<dbReference type="PANTHER" id="PTHR43429:SF3">
    <property type="entry name" value="NITRITE REDUCTASE [NAD(P)H]"/>
    <property type="match status" value="1"/>
</dbReference>
<evidence type="ECO:0000256" key="7">
    <source>
        <dbReference type="ARBA" id="ARBA00023002"/>
    </source>
</evidence>
<dbReference type="PANTHER" id="PTHR43429">
    <property type="entry name" value="PYRIDINE NUCLEOTIDE-DISULFIDE OXIDOREDUCTASE DOMAIN-CONTAINING"/>
    <property type="match status" value="1"/>
</dbReference>
<keyword evidence="8" id="KW-0520">NAD</keyword>
<evidence type="ECO:0000313" key="11">
    <source>
        <dbReference type="EMBL" id="MCA2018722.1"/>
    </source>
</evidence>
<dbReference type="PRINTS" id="PR00368">
    <property type="entry name" value="FADPNR"/>
</dbReference>
<feature type="domain" description="Rubredoxin binding" evidence="10">
    <location>
        <begin position="309"/>
        <end position="375"/>
    </location>
</feature>
<dbReference type="Gene3D" id="3.50.50.60">
    <property type="entry name" value="FAD/NAD(P)-binding domain"/>
    <property type="match status" value="2"/>
</dbReference>
<evidence type="ECO:0000259" key="9">
    <source>
        <dbReference type="Pfam" id="PF07992"/>
    </source>
</evidence>
<keyword evidence="4" id="KW-0963">Cytoplasm</keyword>
<gene>
    <name evidence="11" type="primary">norW</name>
    <name evidence="11" type="ORF">LDJ79_21580</name>
</gene>
<dbReference type="InterPro" id="IPR036188">
    <property type="entry name" value="FAD/NAD-bd_sf"/>
</dbReference>
<evidence type="ECO:0000256" key="5">
    <source>
        <dbReference type="ARBA" id="ARBA00022630"/>
    </source>
</evidence>
<comment type="subcellular location">
    <subcellularLocation>
        <location evidence="2">Cytoplasm</location>
    </subcellularLocation>
</comment>
<reference evidence="12" key="1">
    <citation type="submission" date="2023-07" db="EMBL/GenBank/DDBJ databases">
        <title>Molecular identification of indigenous halophilic bacteria isolated from red sea cost, biodegradation of synthetic dyes and assessment of degraded metabolite toxicity.</title>
        <authorList>
            <person name="Chaieb K."/>
            <person name="Altayb H.N."/>
        </authorList>
    </citation>
    <scope>NUCLEOTIDE SEQUENCE [LARGE SCALE GENOMIC DNA]</scope>
    <source>
        <strain evidence="12">K20</strain>
    </source>
</reference>
<name>A0ABS7YSQ3_9VIBR</name>
<keyword evidence="12" id="KW-1185">Reference proteome</keyword>
<accession>A0ABS7YSQ3</accession>
<dbReference type="InterPro" id="IPR050260">
    <property type="entry name" value="FAD-bd_OxRdtase"/>
</dbReference>
<dbReference type="SUPFAM" id="SSF51905">
    <property type="entry name" value="FAD/NAD(P)-binding domain"/>
    <property type="match status" value="2"/>
</dbReference>
<evidence type="ECO:0000259" key="10">
    <source>
        <dbReference type="Pfam" id="PF18113"/>
    </source>
</evidence>
<dbReference type="EC" id="1.18.1.-" evidence="11"/>
<dbReference type="Gene3D" id="3.30.390.120">
    <property type="match status" value="1"/>
</dbReference>
<feature type="domain" description="FAD/NAD(P)-binding" evidence="9">
    <location>
        <begin position="5"/>
        <end position="280"/>
    </location>
</feature>
<dbReference type="Proteomes" id="UP001199044">
    <property type="component" value="Unassembled WGS sequence"/>
</dbReference>
<evidence type="ECO:0000256" key="1">
    <source>
        <dbReference type="ARBA" id="ARBA00001974"/>
    </source>
</evidence>
<comment type="cofactor">
    <cofactor evidence="1">
        <name>FAD</name>
        <dbReference type="ChEBI" id="CHEBI:57692"/>
    </cofactor>
</comment>
<dbReference type="EMBL" id="JAIWIU010000193">
    <property type="protein sequence ID" value="MCA2018722.1"/>
    <property type="molecule type" value="Genomic_DNA"/>
</dbReference>
<comment type="caution">
    <text evidence="11">The sequence shown here is derived from an EMBL/GenBank/DDBJ whole genome shotgun (WGS) entry which is preliminary data.</text>
</comment>
<evidence type="ECO:0000256" key="8">
    <source>
        <dbReference type="ARBA" id="ARBA00023027"/>
    </source>
</evidence>
<dbReference type="GO" id="GO:0016491">
    <property type="term" value="F:oxidoreductase activity"/>
    <property type="evidence" value="ECO:0007669"/>
    <property type="project" value="UniProtKB-KW"/>
</dbReference>
<evidence type="ECO:0000256" key="6">
    <source>
        <dbReference type="ARBA" id="ARBA00022827"/>
    </source>
</evidence>
<keyword evidence="6" id="KW-0274">FAD</keyword>
<dbReference type="PRINTS" id="PR00411">
    <property type="entry name" value="PNDRDTASEI"/>
</dbReference>
<dbReference type="InterPro" id="IPR023753">
    <property type="entry name" value="FAD/NAD-binding_dom"/>
</dbReference>
<evidence type="ECO:0000256" key="3">
    <source>
        <dbReference type="ARBA" id="ARBA00006442"/>
    </source>
</evidence>
<keyword evidence="7 11" id="KW-0560">Oxidoreductase</keyword>
<dbReference type="RefSeq" id="WP_225252043.1">
    <property type="nucleotide sequence ID" value="NZ_JAIWIU010000193.1"/>
</dbReference>